<keyword evidence="1" id="KW-0472">Membrane</keyword>
<comment type="caution">
    <text evidence="2">The sequence shown here is derived from an EMBL/GenBank/DDBJ whole genome shotgun (WGS) entry which is preliminary data.</text>
</comment>
<evidence type="ECO:0000256" key="1">
    <source>
        <dbReference type="SAM" id="Phobius"/>
    </source>
</evidence>
<keyword evidence="1" id="KW-1133">Transmembrane helix</keyword>
<evidence type="ECO:0000313" key="2">
    <source>
        <dbReference type="EMBL" id="ETO63107.1"/>
    </source>
</evidence>
<dbReference type="AlphaFoldDB" id="A0A080Z8Z6"/>
<proteinExistence type="predicted"/>
<sequence length="52" mass="5491">MGNALAATIGGLHVGFVVITRTLRLRNGRPRALSSPWSAADQHVIIMAIGHS</sequence>
<organism evidence="2 3">
    <name type="scientific">Phytophthora nicotianae P1976</name>
    <dbReference type="NCBI Taxonomy" id="1317066"/>
    <lineage>
        <taxon>Eukaryota</taxon>
        <taxon>Sar</taxon>
        <taxon>Stramenopiles</taxon>
        <taxon>Oomycota</taxon>
        <taxon>Peronosporomycetes</taxon>
        <taxon>Peronosporales</taxon>
        <taxon>Peronosporaceae</taxon>
        <taxon>Phytophthora</taxon>
    </lineage>
</organism>
<dbReference type="EMBL" id="ANJA01003524">
    <property type="protein sequence ID" value="ETO63107.1"/>
    <property type="molecule type" value="Genomic_DNA"/>
</dbReference>
<keyword evidence="1" id="KW-0812">Transmembrane</keyword>
<protein>
    <submittedName>
        <fullName evidence="2">Uncharacterized protein</fullName>
    </submittedName>
</protein>
<reference evidence="2 3" key="1">
    <citation type="submission" date="2013-11" db="EMBL/GenBank/DDBJ databases">
        <title>The Genome Sequence of Phytophthora parasitica P1976.</title>
        <authorList>
            <consortium name="The Broad Institute Genomics Platform"/>
            <person name="Russ C."/>
            <person name="Tyler B."/>
            <person name="Panabieres F."/>
            <person name="Shan W."/>
            <person name="Tripathy S."/>
            <person name="Grunwald N."/>
            <person name="Machado M."/>
            <person name="Johnson C.S."/>
            <person name="Walker B."/>
            <person name="Young S."/>
            <person name="Zeng Q."/>
            <person name="Gargeya S."/>
            <person name="Fitzgerald M."/>
            <person name="Haas B."/>
            <person name="Abouelleil A."/>
            <person name="Allen A.W."/>
            <person name="Alvarado L."/>
            <person name="Arachchi H.M."/>
            <person name="Berlin A.M."/>
            <person name="Chapman S.B."/>
            <person name="Gainer-Dewar J."/>
            <person name="Goldberg J."/>
            <person name="Griggs A."/>
            <person name="Gujja S."/>
            <person name="Hansen M."/>
            <person name="Howarth C."/>
            <person name="Imamovic A."/>
            <person name="Ireland A."/>
            <person name="Larimer J."/>
            <person name="McCowan C."/>
            <person name="Murphy C."/>
            <person name="Pearson M."/>
            <person name="Poon T.W."/>
            <person name="Priest M."/>
            <person name="Roberts A."/>
            <person name="Saif S."/>
            <person name="Shea T."/>
            <person name="Sisk P."/>
            <person name="Sykes S."/>
            <person name="Wortman J."/>
            <person name="Nusbaum C."/>
            <person name="Birren B."/>
        </authorList>
    </citation>
    <scope>NUCLEOTIDE SEQUENCE [LARGE SCALE GENOMIC DNA]</scope>
    <source>
        <strain evidence="2 3">P1976</strain>
    </source>
</reference>
<accession>A0A080Z8Z6</accession>
<gene>
    <name evidence="2" type="ORF">F444_19123</name>
</gene>
<feature type="transmembrane region" description="Helical" evidence="1">
    <location>
        <begin position="6"/>
        <end position="23"/>
    </location>
</feature>
<evidence type="ECO:0000313" key="3">
    <source>
        <dbReference type="Proteomes" id="UP000028582"/>
    </source>
</evidence>
<name>A0A080Z8Z6_PHYNI</name>
<dbReference type="Proteomes" id="UP000028582">
    <property type="component" value="Unassembled WGS sequence"/>
</dbReference>